<evidence type="ECO:0000313" key="3">
    <source>
        <dbReference type="EMBL" id="SQB64539.1"/>
    </source>
</evidence>
<dbReference type="InterPro" id="IPR036551">
    <property type="entry name" value="Flavin_trans-like"/>
</dbReference>
<evidence type="ECO:0000313" key="2">
    <source>
        <dbReference type="EMBL" id="NMW87726.1"/>
    </source>
</evidence>
<proteinExistence type="predicted"/>
<gene>
    <name evidence="3" type="primary">coaBC_1</name>
    <name evidence="2" type="ORF">HHJ67_08245</name>
    <name evidence="3" type="ORF">NCTC11820_00887</name>
</gene>
<dbReference type="GO" id="GO:0004633">
    <property type="term" value="F:phosphopantothenoylcysteine decarboxylase activity"/>
    <property type="evidence" value="ECO:0007669"/>
    <property type="project" value="TreeGrafter"/>
</dbReference>
<name>A0A2X3ANJ7_9ACTO</name>
<dbReference type="RefSeq" id="WP_004006795.1">
    <property type="nucleotide sequence ID" value="NZ_CAMYEK010000001.1"/>
</dbReference>
<dbReference type="Proteomes" id="UP000250245">
    <property type="component" value="Unassembled WGS sequence"/>
</dbReference>
<protein>
    <submittedName>
        <fullName evidence="3">DNA/pantothenate metabolism flavoprotein</fullName>
    </submittedName>
</protein>
<dbReference type="EMBL" id="UASJ01000001">
    <property type="protein sequence ID" value="SQB64539.1"/>
    <property type="molecule type" value="Genomic_DNA"/>
</dbReference>
<evidence type="ECO:0000259" key="1">
    <source>
        <dbReference type="Pfam" id="PF02441"/>
    </source>
</evidence>
<dbReference type="PANTHER" id="PTHR14359:SF6">
    <property type="entry name" value="PHOSPHOPANTOTHENOYLCYSTEINE DECARBOXYLASE"/>
    <property type="match status" value="1"/>
</dbReference>
<organism evidence="3 4">
    <name type="scientific">Mobiluncus curtisii</name>
    <dbReference type="NCBI Taxonomy" id="2051"/>
    <lineage>
        <taxon>Bacteria</taxon>
        <taxon>Bacillati</taxon>
        <taxon>Actinomycetota</taxon>
        <taxon>Actinomycetes</taxon>
        <taxon>Actinomycetales</taxon>
        <taxon>Actinomycetaceae</taxon>
        <taxon>Mobiluncus</taxon>
    </lineage>
</organism>
<dbReference type="InterPro" id="IPR003382">
    <property type="entry name" value="Flavoprotein"/>
</dbReference>
<dbReference type="AlphaFoldDB" id="A0A2X3ANJ7"/>
<reference evidence="3 4" key="1">
    <citation type="submission" date="2018-06" db="EMBL/GenBank/DDBJ databases">
        <authorList>
            <consortium name="Pathogen Informatics"/>
            <person name="Doyle S."/>
        </authorList>
    </citation>
    <scope>NUCLEOTIDE SEQUENCE [LARGE SCALE GENOMIC DNA]</scope>
    <source>
        <strain evidence="3 4">NCTC11820</strain>
    </source>
</reference>
<dbReference type="GO" id="GO:0071513">
    <property type="term" value="C:phosphopantothenoylcysteine decarboxylase complex"/>
    <property type="evidence" value="ECO:0007669"/>
    <property type="project" value="TreeGrafter"/>
</dbReference>
<dbReference type="GO" id="GO:0010181">
    <property type="term" value="F:FMN binding"/>
    <property type="evidence" value="ECO:0007669"/>
    <property type="project" value="TreeGrafter"/>
</dbReference>
<dbReference type="EMBL" id="JABCUI010000004">
    <property type="protein sequence ID" value="NMW87726.1"/>
    <property type="molecule type" value="Genomic_DNA"/>
</dbReference>
<dbReference type="Pfam" id="PF02441">
    <property type="entry name" value="Flavoprotein"/>
    <property type="match status" value="1"/>
</dbReference>
<dbReference type="Gene3D" id="3.40.50.1950">
    <property type="entry name" value="Flavin prenyltransferase-like"/>
    <property type="match status" value="1"/>
</dbReference>
<dbReference type="Proteomes" id="UP000553981">
    <property type="component" value="Unassembled WGS sequence"/>
</dbReference>
<reference evidence="2 5" key="2">
    <citation type="submission" date="2020-04" db="EMBL/GenBank/DDBJ databases">
        <title>Antimicrobial susceptibility and clonality of vaginal-derived multi-drug resistant Mobiluncus isolates in China.</title>
        <authorList>
            <person name="Zhang X."/>
        </authorList>
    </citation>
    <scope>NUCLEOTIDE SEQUENCE [LARGE SCALE GENOMIC DNA]</scope>
    <source>
        <strain evidence="2 5">19</strain>
    </source>
</reference>
<dbReference type="SUPFAM" id="SSF52507">
    <property type="entry name" value="Homo-oligomeric flavin-containing Cys decarboxylases, HFCD"/>
    <property type="match status" value="1"/>
</dbReference>
<dbReference type="PANTHER" id="PTHR14359">
    <property type="entry name" value="HOMO-OLIGOMERIC FLAVIN CONTAINING CYS DECARBOXYLASE FAMILY"/>
    <property type="match status" value="1"/>
</dbReference>
<sequence length="195" mass="20929">MTTPDSSAPDAPEKTVILGVGASVAAFKAIEVLRNLIAAGVDVWVCPTVDSLNFVGKATWESLSNHPIHTNVFQTPDFITHITLARQTDLFLTVGASADLMARFRVGMADEFLTLVALAVNCPRLIAPSMHPTMWENPATQENAAVLRDWGWHFIGPGTGKLADNTYGMGRLSEPEVICDEVLTQLGVSVPGSNN</sequence>
<dbReference type="GeneID" id="55565807"/>
<dbReference type="GO" id="GO:0015937">
    <property type="term" value="P:coenzyme A biosynthetic process"/>
    <property type="evidence" value="ECO:0007669"/>
    <property type="project" value="TreeGrafter"/>
</dbReference>
<accession>A0A2X3ANJ7</accession>
<feature type="domain" description="Flavoprotein" evidence="1">
    <location>
        <begin position="14"/>
        <end position="185"/>
    </location>
</feature>
<evidence type="ECO:0000313" key="5">
    <source>
        <dbReference type="Proteomes" id="UP000553981"/>
    </source>
</evidence>
<dbReference type="OMA" id="GDTETDC"/>
<evidence type="ECO:0000313" key="4">
    <source>
        <dbReference type="Proteomes" id="UP000250245"/>
    </source>
</evidence>